<dbReference type="InterPro" id="IPR036922">
    <property type="entry name" value="Rieske_2Fe-2S_sf"/>
</dbReference>
<proteinExistence type="predicted"/>
<dbReference type="InterPro" id="IPR014349">
    <property type="entry name" value="Rieske_Fe-S_prot"/>
</dbReference>
<feature type="domain" description="Rieske" evidence="6">
    <location>
        <begin position="170"/>
        <end position="271"/>
    </location>
</feature>
<dbReference type="EMBL" id="BMQS01000029">
    <property type="protein sequence ID" value="GGU04518.1"/>
    <property type="molecule type" value="Genomic_DNA"/>
</dbReference>
<keyword evidence="3" id="KW-0408">Iron</keyword>
<dbReference type="Proteomes" id="UP000276741">
    <property type="component" value="Chromosome"/>
</dbReference>
<dbReference type="PANTHER" id="PTHR10134">
    <property type="entry name" value="CYTOCHROME B-C1 COMPLEX SUBUNIT RIESKE, MITOCHONDRIAL"/>
    <property type="match status" value="1"/>
</dbReference>
<dbReference type="Proteomes" id="UP000616143">
    <property type="component" value="Unassembled WGS sequence"/>
</dbReference>
<dbReference type="Pfam" id="PF00355">
    <property type="entry name" value="Rieske"/>
    <property type="match status" value="1"/>
</dbReference>
<evidence type="ECO:0000313" key="9">
    <source>
        <dbReference type="Proteomes" id="UP000276741"/>
    </source>
</evidence>
<evidence type="ECO:0000256" key="1">
    <source>
        <dbReference type="ARBA" id="ARBA00022714"/>
    </source>
</evidence>
<reference evidence="8" key="1">
    <citation type="journal article" date="2014" name="Int. J. Syst. Evol. Microbiol.">
        <title>Complete genome sequence of Corynebacterium casei LMG S-19264T (=DSM 44701T), isolated from a smear-ripened cheese.</title>
        <authorList>
            <consortium name="US DOE Joint Genome Institute (JGI-PGF)"/>
            <person name="Walter F."/>
            <person name="Albersmeier A."/>
            <person name="Kalinowski J."/>
            <person name="Ruckert C."/>
        </authorList>
    </citation>
    <scope>NUCLEOTIDE SEQUENCE</scope>
    <source>
        <strain evidence="8">JCM 31740</strain>
    </source>
</reference>
<evidence type="ECO:0000256" key="2">
    <source>
        <dbReference type="ARBA" id="ARBA00022723"/>
    </source>
</evidence>
<evidence type="ECO:0000256" key="5">
    <source>
        <dbReference type="ARBA" id="ARBA00023157"/>
    </source>
</evidence>
<organism evidence="7 9">
    <name type="scientific">Sulfodiicoccus acidiphilus</name>
    <dbReference type="NCBI Taxonomy" id="1670455"/>
    <lineage>
        <taxon>Archaea</taxon>
        <taxon>Thermoproteota</taxon>
        <taxon>Thermoprotei</taxon>
        <taxon>Sulfolobales</taxon>
        <taxon>Sulfolobaceae</taxon>
        <taxon>Sulfodiicoccus</taxon>
    </lineage>
</organism>
<reference evidence="7" key="3">
    <citation type="journal article" date="2019" name="BMC Res. Notes">
        <title>Complete genome sequence of the Sulfodiicoccus acidiphilus strain HS-1T, the first crenarchaeon that lacks polB3, isolated from an acidic hot spring in Ohwaku-dani, Hakone, Japan.</title>
        <authorList>
            <person name="Sakai H.D."/>
            <person name="Kurosawa N."/>
        </authorList>
    </citation>
    <scope>NUCLEOTIDE SEQUENCE</scope>
    <source>
        <strain evidence="7">HS-1</strain>
    </source>
</reference>
<evidence type="ECO:0000256" key="4">
    <source>
        <dbReference type="ARBA" id="ARBA00023014"/>
    </source>
</evidence>
<dbReference type="GeneID" id="38666918"/>
<keyword evidence="4" id="KW-0411">Iron-sulfur</keyword>
<dbReference type="RefSeq" id="WP_126450193.1">
    <property type="nucleotide sequence ID" value="NZ_AP018553.1"/>
</dbReference>
<dbReference type="PROSITE" id="PS51296">
    <property type="entry name" value="RIESKE"/>
    <property type="match status" value="1"/>
</dbReference>
<keyword evidence="1" id="KW-0001">2Fe-2S</keyword>
<dbReference type="SUPFAM" id="SSF50022">
    <property type="entry name" value="ISP domain"/>
    <property type="match status" value="1"/>
</dbReference>
<reference evidence="8" key="4">
    <citation type="submission" date="2020-09" db="EMBL/GenBank/DDBJ databases">
        <authorList>
            <person name="Sun Q."/>
            <person name="Ohkuma M."/>
        </authorList>
    </citation>
    <scope>NUCLEOTIDE SEQUENCE</scope>
    <source>
        <strain evidence="8">JCM 31740</strain>
    </source>
</reference>
<keyword evidence="9" id="KW-1185">Reference proteome</keyword>
<evidence type="ECO:0000259" key="6">
    <source>
        <dbReference type="PROSITE" id="PS51296"/>
    </source>
</evidence>
<dbReference type="EMBL" id="AP018553">
    <property type="protein sequence ID" value="BBD73013.1"/>
    <property type="molecule type" value="Genomic_DNA"/>
</dbReference>
<keyword evidence="2" id="KW-0479">Metal-binding</keyword>
<accession>A0A348B4B1</accession>
<dbReference type="AlphaFoldDB" id="A0A348B4B1"/>
<reference evidence="9" key="2">
    <citation type="submission" date="2018-04" db="EMBL/GenBank/DDBJ databases">
        <title>Complete genome sequence of Sulfodiicoccus acidiphilus strain HS-1.</title>
        <authorList>
            <person name="Sakai H.D."/>
            <person name="Kurosawa N."/>
        </authorList>
    </citation>
    <scope>NUCLEOTIDE SEQUENCE [LARGE SCALE GENOMIC DNA]</scope>
    <source>
        <strain evidence="9">HS-1</strain>
    </source>
</reference>
<evidence type="ECO:0000313" key="7">
    <source>
        <dbReference type="EMBL" id="BBD73013.1"/>
    </source>
</evidence>
<dbReference type="Gene3D" id="2.102.10.10">
    <property type="entry name" value="Rieske [2Fe-2S] iron-sulphur domain"/>
    <property type="match status" value="1"/>
</dbReference>
<dbReference type="KEGG" id="sacd:HS1genome_1402"/>
<protein>
    <submittedName>
        <fullName evidence="7">Rieske iron-sulfur protein SoxL2</fullName>
    </submittedName>
</protein>
<dbReference type="InterPro" id="IPR017941">
    <property type="entry name" value="Rieske_2Fe-2S"/>
</dbReference>
<dbReference type="GO" id="GO:0051537">
    <property type="term" value="F:2 iron, 2 sulfur cluster binding"/>
    <property type="evidence" value="ECO:0007669"/>
    <property type="project" value="UniProtKB-KW"/>
</dbReference>
<sequence>MEGGKVIARRNDIIFLRKLLRAMKDPKTKFDPSRFASEGRDYLYNYVNENVEPVNEERRTFLKGLIIGVSAVAVLGSIPRVLGYLNQPLTTLPKFPTLLLVDSNGDPVKASDTTLIPVNSPIITLFTYPMVNDPNFILRLGDAQGNEVQVPPAKVTVPATGEVYLFPGGVGPKKSIVAYSAICQHLGCRPPEIHFYPPQYVSPAQLSAADPNLLTPQALAAARAANVPAIIHCDCHGSTYDPYRGAAVLTGPTTRPLPTAELVWDPSTDYLYVTRMIGVPIFGAPNGNDLEGFPLPTMNSDYTGTTEVEATINTFR</sequence>
<name>A0A348B4B1_9CREN</name>
<dbReference type="GO" id="GO:0046872">
    <property type="term" value="F:metal ion binding"/>
    <property type="evidence" value="ECO:0007669"/>
    <property type="project" value="UniProtKB-KW"/>
</dbReference>
<gene>
    <name evidence="8" type="ORF">GCM10007116_21400</name>
    <name evidence="7" type="ORF">HS1genome_1402</name>
</gene>
<dbReference type="OrthoDB" id="5623at2157"/>
<keyword evidence="5" id="KW-1015">Disulfide bond</keyword>
<evidence type="ECO:0000256" key="3">
    <source>
        <dbReference type="ARBA" id="ARBA00023004"/>
    </source>
</evidence>
<evidence type="ECO:0000313" key="8">
    <source>
        <dbReference type="EMBL" id="GGU04518.1"/>
    </source>
</evidence>